<proteinExistence type="evidence at transcript level"/>
<feature type="transmembrane region" description="Helical" evidence="2">
    <location>
        <begin position="167"/>
        <end position="186"/>
    </location>
</feature>
<feature type="transmembrane region" description="Helical" evidence="2">
    <location>
        <begin position="7"/>
        <end position="29"/>
    </location>
</feature>
<feature type="transmembrane region" description="Helical" evidence="2">
    <location>
        <begin position="88"/>
        <end position="106"/>
    </location>
</feature>
<feature type="region of interest" description="Disordered" evidence="1">
    <location>
        <begin position="114"/>
        <end position="136"/>
    </location>
</feature>
<name>C0PB53_MAIZE</name>
<feature type="transmembrane region" description="Helical" evidence="2">
    <location>
        <begin position="207"/>
        <end position="225"/>
    </location>
</feature>
<feature type="transmembrane region" description="Helical" evidence="2">
    <location>
        <begin position="335"/>
        <end position="353"/>
    </location>
</feature>
<keyword evidence="2" id="KW-0472">Membrane</keyword>
<keyword evidence="2" id="KW-1133">Transmembrane helix</keyword>
<keyword evidence="2" id="KW-0812">Transmembrane</keyword>
<dbReference type="AlphaFoldDB" id="C0PB53"/>
<feature type="transmembrane region" description="Helical" evidence="2">
    <location>
        <begin position="291"/>
        <end position="309"/>
    </location>
</feature>
<sequence length="356" mass="39190">MGSKKMYVCSLPLMPHVVFGFVSSLLASAPNWQSYKVDDPNAPRMILLVIFYANVILLAEIKNVRIYIETATAVVISYVSLLKISWSYIWLVLFPIVAIGFIVALCKELSHEDEAGGSHSQEQSNEGEGEGEATTSSWEKVEGLEAVAVVPYWALLIMGLLHPDKFAVSQFLLFFSFMLGALTMMMTRLVETGRATAHRGIAPASELLWKASLVVLLVAVHAVAAELLGENALLLCMPEILPVLLWLSVRLDTADDRIKLVLDSNLLPAAPPAVLAMLATGEPLLYWCRKALVSCVVSALLTFYVYFMLCQWPGGQRNRTLTGASLQHAVIHLKSWAKVLLKAVVVLLIFVCFRSN</sequence>
<reference evidence="3" key="1">
    <citation type="journal article" date="2009" name="PLoS Genet.">
        <title>Sequencing, mapping, and analysis of 27,455 maize full-length cDNAs.</title>
        <authorList>
            <person name="Soderlund C."/>
            <person name="Descour A."/>
            <person name="Kudrna D."/>
            <person name="Bomhoff M."/>
            <person name="Boyd L."/>
            <person name="Currie J."/>
            <person name="Angelova A."/>
            <person name="Collura K."/>
            <person name="Wissotski M."/>
            <person name="Ashley E."/>
            <person name="Morrow D."/>
            <person name="Fernandes J."/>
            <person name="Walbot V."/>
            <person name="Yu Y."/>
        </authorList>
    </citation>
    <scope>NUCLEOTIDE SEQUENCE</scope>
    <source>
        <strain evidence="3">B73</strain>
    </source>
</reference>
<dbReference type="ExpressionAtlas" id="C0PB53">
    <property type="expression patterns" value="baseline and differential"/>
</dbReference>
<dbReference type="EMBL" id="BT065522">
    <property type="protein sequence ID" value="ACN31398.1"/>
    <property type="molecule type" value="mRNA"/>
</dbReference>
<evidence type="ECO:0000313" key="3">
    <source>
        <dbReference type="EMBL" id="ACN31398.1"/>
    </source>
</evidence>
<accession>C0PB53</accession>
<evidence type="ECO:0000256" key="2">
    <source>
        <dbReference type="SAM" id="Phobius"/>
    </source>
</evidence>
<feature type="transmembrane region" description="Helical" evidence="2">
    <location>
        <begin position="41"/>
        <end position="59"/>
    </location>
</feature>
<organism evidence="3">
    <name type="scientific">Zea mays</name>
    <name type="common">Maize</name>
    <dbReference type="NCBI Taxonomy" id="4577"/>
    <lineage>
        <taxon>Eukaryota</taxon>
        <taxon>Viridiplantae</taxon>
        <taxon>Streptophyta</taxon>
        <taxon>Embryophyta</taxon>
        <taxon>Tracheophyta</taxon>
        <taxon>Spermatophyta</taxon>
        <taxon>Magnoliopsida</taxon>
        <taxon>Liliopsida</taxon>
        <taxon>Poales</taxon>
        <taxon>Poaceae</taxon>
        <taxon>PACMAD clade</taxon>
        <taxon>Panicoideae</taxon>
        <taxon>Andropogonodae</taxon>
        <taxon>Andropogoneae</taxon>
        <taxon>Tripsacinae</taxon>
        <taxon>Zea</taxon>
    </lineage>
</organism>
<protein>
    <submittedName>
        <fullName evidence="3">Uncharacterized protein</fullName>
    </submittedName>
</protein>
<evidence type="ECO:0000256" key="1">
    <source>
        <dbReference type="SAM" id="MobiDB-lite"/>
    </source>
</evidence>